<dbReference type="EMBL" id="AZHB01000002">
    <property type="protein sequence ID" value="OAA72246.1"/>
    <property type="molecule type" value="Genomic_DNA"/>
</dbReference>
<dbReference type="Proteomes" id="UP000076744">
    <property type="component" value="Unassembled WGS sequence"/>
</dbReference>
<protein>
    <submittedName>
        <fullName evidence="2">Uncharacterized protein</fullName>
    </submittedName>
</protein>
<evidence type="ECO:0000313" key="3">
    <source>
        <dbReference type="Proteomes" id="UP000076744"/>
    </source>
</evidence>
<organism evidence="2 3">
    <name type="scientific">Cordyceps fumosorosea (strain ARSEF 2679)</name>
    <name type="common">Isaria fumosorosea</name>
    <dbReference type="NCBI Taxonomy" id="1081104"/>
    <lineage>
        <taxon>Eukaryota</taxon>
        <taxon>Fungi</taxon>
        <taxon>Dikarya</taxon>
        <taxon>Ascomycota</taxon>
        <taxon>Pezizomycotina</taxon>
        <taxon>Sordariomycetes</taxon>
        <taxon>Hypocreomycetidae</taxon>
        <taxon>Hypocreales</taxon>
        <taxon>Cordycipitaceae</taxon>
        <taxon>Cordyceps</taxon>
    </lineage>
</organism>
<keyword evidence="3" id="KW-1185">Reference proteome</keyword>
<gene>
    <name evidence="2" type="ORF">ISF_01319</name>
</gene>
<name>A0A168D744_CORFA</name>
<dbReference type="RefSeq" id="XP_018707692.1">
    <property type="nucleotide sequence ID" value="XM_018844926.1"/>
</dbReference>
<sequence length="54" mass="5557">MSVINLSRALVAVVLGMAIGASASPTLEARICCGNPANCPSHCVRVSVHGYFVL</sequence>
<evidence type="ECO:0000313" key="2">
    <source>
        <dbReference type="EMBL" id="OAA72246.1"/>
    </source>
</evidence>
<accession>A0A168D744</accession>
<proteinExistence type="predicted"/>
<dbReference type="GeneID" id="30017611"/>
<feature type="signal peptide" evidence="1">
    <location>
        <begin position="1"/>
        <end position="23"/>
    </location>
</feature>
<dbReference type="AlphaFoldDB" id="A0A168D744"/>
<evidence type="ECO:0000256" key="1">
    <source>
        <dbReference type="SAM" id="SignalP"/>
    </source>
</evidence>
<comment type="caution">
    <text evidence="2">The sequence shown here is derived from an EMBL/GenBank/DDBJ whole genome shotgun (WGS) entry which is preliminary data.</text>
</comment>
<reference evidence="2 3" key="1">
    <citation type="journal article" date="2016" name="Genome Biol. Evol.">
        <title>Divergent and convergent evolution of fungal pathogenicity.</title>
        <authorList>
            <person name="Shang Y."/>
            <person name="Xiao G."/>
            <person name="Zheng P."/>
            <person name="Cen K."/>
            <person name="Zhan S."/>
            <person name="Wang C."/>
        </authorList>
    </citation>
    <scope>NUCLEOTIDE SEQUENCE [LARGE SCALE GENOMIC DNA]</scope>
    <source>
        <strain evidence="2 3">ARSEF 2679</strain>
    </source>
</reference>
<feature type="chain" id="PRO_5007896201" evidence="1">
    <location>
        <begin position="24"/>
        <end position="54"/>
    </location>
</feature>
<keyword evidence="1" id="KW-0732">Signal</keyword>